<dbReference type="STRING" id="558173.CDOO_03055"/>
<feature type="active site" description="Charge relay system" evidence="5">
    <location>
        <position position="250"/>
    </location>
</feature>
<name>A0A097IDY6_9CORY</name>
<dbReference type="GO" id="GO:0004252">
    <property type="term" value="F:serine-type endopeptidase activity"/>
    <property type="evidence" value="ECO:0007669"/>
    <property type="project" value="UniProtKB-UniRule"/>
</dbReference>
<dbReference type="PROSITE" id="PS51892">
    <property type="entry name" value="SUBTILASE"/>
    <property type="match status" value="1"/>
</dbReference>
<keyword evidence="10" id="KW-1185">Reference proteome</keyword>
<dbReference type="AlphaFoldDB" id="A0A097IDY6"/>
<dbReference type="InterPro" id="IPR050131">
    <property type="entry name" value="Peptidase_S8_subtilisin-like"/>
</dbReference>
<comment type="similarity">
    <text evidence="1 5 6">Belongs to the peptidase S8 family.</text>
</comment>
<keyword evidence="3 5" id="KW-0378">Hydrolase</keyword>
<organism evidence="9 10">
    <name type="scientific">Corynebacterium doosanense CAU 212 = DSM 45436</name>
    <dbReference type="NCBI Taxonomy" id="558173"/>
    <lineage>
        <taxon>Bacteria</taxon>
        <taxon>Bacillati</taxon>
        <taxon>Actinomycetota</taxon>
        <taxon>Actinomycetes</taxon>
        <taxon>Mycobacteriales</taxon>
        <taxon>Corynebacteriaceae</taxon>
        <taxon>Corynebacterium</taxon>
    </lineage>
</organism>
<dbReference type="GO" id="GO:0006508">
    <property type="term" value="P:proteolysis"/>
    <property type="evidence" value="ECO:0007669"/>
    <property type="project" value="UniProtKB-KW"/>
</dbReference>
<reference evidence="9 10" key="1">
    <citation type="submission" date="2013-09" db="EMBL/GenBank/DDBJ databases">
        <title>Complete genome sequence of Corynebacterium doosanense CAU 212(T) (=DSM 45436(T)), isolated from activated sludge.</title>
        <authorList>
            <person name="Schaffert L."/>
            <person name="Albersmeier A."/>
            <person name="Kalinowski J."/>
            <person name="Ruckert C."/>
        </authorList>
    </citation>
    <scope>NUCLEOTIDE SEQUENCE [LARGE SCALE GENOMIC DNA]</scope>
    <source>
        <strain evidence="9 10">CAU 212</strain>
    </source>
</reference>
<dbReference type="InterPro" id="IPR000209">
    <property type="entry name" value="Peptidase_S8/S53_dom"/>
</dbReference>
<dbReference type="PRINTS" id="PR00723">
    <property type="entry name" value="SUBTILISIN"/>
</dbReference>
<dbReference type="KEGG" id="cdo:CDOO_03055"/>
<dbReference type="PANTHER" id="PTHR43806:SF11">
    <property type="entry name" value="CEREVISIN-RELATED"/>
    <property type="match status" value="1"/>
</dbReference>
<evidence type="ECO:0000256" key="2">
    <source>
        <dbReference type="ARBA" id="ARBA00022670"/>
    </source>
</evidence>
<evidence type="ECO:0000256" key="7">
    <source>
        <dbReference type="SAM" id="MobiDB-lite"/>
    </source>
</evidence>
<feature type="active site" description="Charge relay system" evidence="5">
    <location>
        <position position="31"/>
    </location>
</feature>
<evidence type="ECO:0000256" key="6">
    <source>
        <dbReference type="RuleBase" id="RU003355"/>
    </source>
</evidence>
<evidence type="ECO:0000256" key="3">
    <source>
        <dbReference type="ARBA" id="ARBA00022801"/>
    </source>
</evidence>
<dbReference type="Gene3D" id="3.40.50.200">
    <property type="entry name" value="Peptidase S8/S53 domain"/>
    <property type="match status" value="1"/>
</dbReference>
<dbReference type="Proteomes" id="UP000029914">
    <property type="component" value="Chromosome"/>
</dbReference>
<dbReference type="PROSITE" id="PS00137">
    <property type="entry name" value="SUBTILASE_HIS"/>
    <property type="match status" value="1"/>
</dbReference>
<dbReference type="InterPro" id="IPR015500">
    <property type="entry name" value="Peptidase_S8_subtilisin-rel"/>
</dbReference>
<dbReference type="SUPFAM" id="SSF52743">
    <property type="entry name" value="Subtilisin-like"/>
    <property type="match status" value="1"/>
</dbReference>
<protein>
    <submittedName>
        <fullName evidence="9">Peptidase</fullName>
    </submittedName>
</protein>
<dbReference type="InterPro" id="IPR036852">
    <property type="entry name" value="Peptidase_S8/S53_dom_sf"/>
</dbReference>
<dbReference type="Pfam" id="PF00082">
    <property type="entry name" value="Peptidase_S8"/>
    <property type="match status" value="1"/>
</dbReference>
<dbReference type="PANTHER" id="PTHR43806">
    <property type="entry name" value="PEPTIDASE S8"/>
    <property type="match status" value="1"/>
</dbReference>
<evidence type="ECO:0000256" key="1">
    <source>
        <dbReference type="ARBA" id="ARBA00011073"/>
    </source>
</evidence>
<accession>A0A097IDY6</accession>
<feature type="active site" description="Charge relay system" evidence="5">
    <location>
        <position position="64"/>
    </location>
</feature>
<gene>
    <name evidence="9" type="ORF">CDOO_03055</name>
</gene>
<feature type="region of interest" description="Disordered" evidence="7">
    <location>
        <begin position="352"/>
        <end position="377"/>
    </location>
</feature>
<feature type="domain" description="Peptidase S8/S53" evidence="8">
    <location>
        <begin position="22"/>
        <end position="286"/>
    </location>
</feature>
<dbReference type="HOGENOM" id="CLU_011263_13_4_11"/>
<sequence>MPAPQQPARPASETSLHELATGSGVKVAVIDTGVAPHAELPGLLPIADLVARETPDPLLDCDGHGTIVAGVIAGQTLGVAPGAQILSVRQTSAHVAVENADTPEGRSGGTLASLAEAVHLALDQGAQVINISVVACVDPDTAIRLNSGVLDDALARAEAQQTVVVAAAGNISPECQPGSVVYPSHSPTVLSVGGRENTHTIAEYSLPEPEGRPAVSAPASVPVALSPDANGWVSGVQPETGEAREFHGTSFAAPVVSGTAALLRQRHPDYSAAEIRAQILASAEPSGGAVDPLTALTYVPPADVEITPRHLAFASPPPAGQEIRARLASLLACLSLVAVAGLAVAGVGRPVRTSSFPTGRRAPGSGSRALPGPRSPR</sequence>
<dbReference type="PROSITE" id="PS00136">
    <property type="entry name" value="SUBTILASE_ASP"/>
    <property type="match status" value="1"/>
</dbReference>
<dbReference type="MEROPS" id="S08.131"/>
<evidence type="ECO:0000256" key="4">
    <source>
        <dbReference type="ARBA" id="ARBA00022825"/>
    </source>
</evidence>
<evidence type="ECO:0000256" key="5">
    <source>
        <dbReference type="PROSITE-ProRule" id="PRU01240"/>
    </source>
</evidence>
<keyword evidence="2 5" id="KW-0645">Protease</keyword>
<evidence type="ECO:0000313" key="9">
    <source>
        <dbReference type="EMBL" id="AIT60339.1"/>
    </source>
</evidence>
<dbReference type="EMBL" id="CP006764">
    <property type="protein sequence ID" value="AIT60339.1"/>
    <property type="molecule type" value="Genomic_DNA"/>
</dbReference>
<dbReference type="InterPro" id="IPR022398">
    <property type="entry name" value="Peptidase_S8_His-AS"/>
</dbReference>
<dbReference type="InterPro" id="IPR023827">
    <property type="entry name" value="Peptidase_S8_Asp-AS"/>
</dbReference>
<evidence type="ECO:0000259" key="8">
    <source>
        <dbReference type="Pfam" id="PF00082"/>
    </source>
</evidence>
<evidence type="ECO:0000313" key="10">
    <source>
        <dbReference type="Proteomes" id="UP000029914"/>
    </source>
</evidence>
<keyword evidence="4 5" id="KW-0720">Serine protease</keyword>
<dbReference type="InterPro" id="IPR023828">
    <property type="entry name" value="Peptidase_S8_Ser-AS"/>
</dbReference>
<proteinExistence type="inferred from homology"/>
<dbReference type="PROSITE" id="PS00138">
    <property type="entry name" value="SUBTILASE_SER"/>
    <property type="match status" value="1"/>
</dbReference>
<dbReference type="eggNOG" id="COG1404">
    <property type="taxonomic scope" value="Bacteria"/>
</dbReference>